<dbReference type="Proteomes" id="UP000588158">
    <property type="component" value="Unassembled WGS sequence"/>
</dbReference>
<keyword evidence="3" id="KW-1185">Reference proteome</keyword>
<dbReference type="AlphaFoldDB" id="A0A841AH71"/>
<dbReference type="PANTHER" id="PTHR33164:SF57">
    <property type="entry name" value="MARR-FAMILY TRANSCRIPTIONAL REGULATOR"/>
    <property type="match status" value="1"/>
</dbReference>
<dbReference type="PANTHER" id="PTHR33164">
    <property type="entry name" value="TRANSCRIPTIONAL REGULATOR, MARR FAMILY"/>
    <property type="match status" value="1"/>
</dbReference>
<dbReference type="InterPro" id="IPR036390">
    <property type="entry name" value="WH_DNA-bd_sf"/>
</dbReference>
<dbReference type="Gene3D" id="1.10.10.10">
    <property type="entry name" value="Winged helix-like DNA-binding domain superfamily/Winged helix DNA-binding domain"/>
    <property type="match status" value="1"/>
</dbReference>
<dbReference type="GO" id="GO:0003677">
    <property type="term" value="F:DNA binding"/>
    <property type="evidence" value="ECO:0007669"/>
    <property type="project" value="UniProtKB-KW"/>
</dbReference>
<protein>
    <submittedName>
        <fullName evidence="2">DNA-binding MarR family transcriptional regulator</fullName>
    </submittedName>
</protein>
<dbReference type="RefSeq" id="WP_184325959.1">
    <property type="nucleotide sequence ID" value="NZ_JACHLZ010000001.1"/>
</dbReference>
<dbReference type="SMART" id="SM00347">
    <property type="entry name" value="HTH_MARR"/>
    <property type="match status" value="1"/>
</dbReference>
<dbReference type="EMBL" id="JACHLZ010000001">
    <property type="protein sequence ID" value="MBB5832675.1"/>
    <property type="molecule type" value="Genomic_DNA"/>
</dbReference>
<keyword evidence="2" id="KW-0238">DNA-binding</keyword>
<dbReference type="SUPFAM" id="SSF46785">
    <property type="entry name" value="Winged helix' DNA-binding domain"/>
    <property type="match status" value="1"/>
</dbReference>
<reference evidence="2 3" key="1">
    <citation type="submission" date="2020-08" db="EMBL/GenBank/DDBJ databases">
        <title>Sequencing the genomes of 1000 actinobacteria strains.</title>
        <authorList>
            <person name="Klenk H.-P."/>
        </authorList>
    </citation>
    <scope>NUCLEOTIDE SEQUENCE [LARGE SCALE GENOMIC DNA]</scope>
    <source>
        <strain evidence="2 3">DSM 28796</strain>
    </source>
</reference>
<dbReference type="InterPro" id="IPR036388">
    <property type="entry name" value="WH-like_DNA-bd_sf"/>
</dbReference>
<evidence type="ECO:0000313" key="2">
    <source>
        <dbReference type="EMBL" id="MBB5832675.1"/>
    </source>
</evidence>
<dbReference type="GO" id="GO:0006950">
    <property type="term" value="P:response to stress"/>
    <property type="evidence" value="ECO:0007669"/>
    <property type="project" value="TreeGrafter"/>
</dbReference>
<dbReference type="Pfam" id="PF01047">
    <property type="entry name" value="MarR"/>
    <property type="match status" value="1"/>
</dbReference>
<dbReference type="PROSITE" id="PS50995">
    <property type="entry name" value="HTH_MARR_2"/>
    <property type="match status" value="1"/>
</dbReference>
<organism evidence="2 3">
    <name type="scientific">Brachybacterium aquaticum</name>
    <dbReference type="NCBI Taxonomy" id="1432564"/>
    <lineage>
        <taxon>Bacteria</taxon>
        <taxon>Bacillati</taxon>
        <taxon>Actinomycetota</taxon>
        <taxon>Actinomycetes</taxon>
        <taxon>Micrococcales</taxon>
        <taxon>Dermabacteraceae</taxon>
        <taxon>Brachybacterium</taxon>
    </lineage>
</organism>
<evidence type="ECO:0000259" key="1">
    <source>
        <dbReference type="PROSITE" id="PS50995"/>
    </source>
</evidence>
<feature type="domain" description="HTH marR-type" evidence="1">
    <location>
        <begin position="6"/>
        <end position="142"/>
    </location>
</feature>
<dbReference type="GO" id="GO:0003700">
    <property type="term" value="F:DNA-binding transcription factor activity"/>
    <property type="evidence" value="ECO:0007669"/>
    <property type="project" value="InterPro"/>
</dbReference>
<proteinExistence type="predicted"/>
<comment type="caution">
    <text evidence="2">The sequence shown here is derived from an EMBL/GenBank/DDBJ whole genome shotgun (WGS) entry which is preliminary data.</text>
</comment>
<evidence type="ECO:0000313" key="3">
    <source>
        <dbReference type="Proteomes" id="UP000588158"/>
    </source>
</evidence>
<dbReference type="InterPro" id="IPR000835">
    <property type="entry name" value="HTH_MarR-typ"/>
</dbReference>
<accession>A0A841AH71</accession>
<name>A0A841AH71_9MICO</name>
<sequence length="156" mass="16809">MGSDSDGRVAEALMEMMRWANRMDVRREVWVLEGTKLSPTELGLLVALEEHGPVRLTDLAAGQGVDRSTLSPQVRRLEKLELVARTTDPHDARSTPLELTATGLAAVAELRASATALITERLTGWTGAERTEAAVILERLVASLENEDPGPTPSAA</sequence>
<gene>
    <name evidence="2" type="ORF">HNR70_002488</name>
</gene>
<dbReference type="InterPro" id="IPR039422">
    <property type="entry name" value="MarR/SlyA-like"/>
</dbReference>